<reference evidence="2" key="2">
    <citation type="submission" date="2020-09" db="EMBL/GenBank/DDBJ databases">
        <authorList>
            <person name="Sun Q."/>
            <person name="Zhou Y."/>
        </authorList>
    </citation>
    <scope>NUCLEOTIDE SEQUENCE</scope>
    <source>
        <strain evidence="2">CGMCC 1.12181</strain>
    </source>
</reference>
<sequence length="273" mass="30120">MVGLIKQVMTLLLWMMGTFHVSVAMAEESSVQTQWLINTLKDSFPVAHGDTLVFEHSVGDVRIKTADTDHIEITAMAQYHKDDPRKPNIQLITPPNSESEKTQRLSVGFSHLEITENKSWSKRRIDVGIIVPKNLPLKVHTQAGLIEAKDIEARTEFKSLSGNITYNGSGDSQATSERGALFYKLYKKAASQSVDLTTLTGDIHIVLLEGTPFKADIRTRGPITSDYSIQINHDAGSPLKHGRIKTKKSGSDFTLNSHSGGVRVQMINAVANK</sequence>
<gene>
    <name evidence="2" type="ORF">GCM10011365_07280</name>
</gene>
<protein>
    <recommendedName>
        <fullName evidence="4">Adhesin domain-containing protein</fullName>
    </recommendedName>
</protein>
<keyword evidence="3" id="KW-1185">Reference proteome</keyword>
<evidence type="ECO:0000256" key="1">
    <source>
        <dbReference type="SAM" id="SignalP"/>
    </source>
</evidence>
<proteinExistence type="predicted"/>
<evidence type="ECO:0000313" key="2">
    <source>
        <dbReference type="EMBL" id="GGF88652.1"/>
    </source>
</evidence>
<dbReference type="EMBL" id="BMEO01000002">
    <property type="protein sequence ID" value="GGF88652.1"/>
    <property type="molecule type" value="Genomic_DNA"/>
</dbReference>
<feature type="signal peptide" evidence="1">
    <location>
        <begin position="1"/>
        <end position="26"/>
    </location>
</feature>
<accession>A0A917CJJ0</accession>
<feature type="chain" id="PRO_5036720964" description="Adhesin domain-containing protein" evidence="1">
    <location>
        <begin position="27"/>
        <end position="273"/>
    </location>
</feature>
<dbReference type="RefSeq" id="WP_188364315.1">
    <property type="nucleotide sequence ID" value="NZ_BAABJF010000032.1"/>
</dbReference>
<evidence type="ECO:0000313" key="3">
    <source>
        <dbReference type="Proteomes" id="UP000605253"/>
    </source>
</evidence>
<evidence type="ECO:0008006" key="4">
    <source>
        <dbReference type="Google" id="ProtNLM"/>
    </source>
</evidence>
<keyword evidence="1" id="KW-0732">Signal</keyword>
<dbReference type="Proteomes" id="UP000605253">
    <property type="component" value="Unassembled WGS sequence"/>
</dbReference>
<reference evidence="2" key="1">
    <citation type="journal article" date="2014" name="Int. J. Syst. Evol. Microbiol.">
        <title>Complete genome sequence of Corynebacterium casei LMG S-19264T (=DSM 44701T), isolated from a smear-ripened cheese.</title>
        <authorList>
            <consortium name="US DOE Joint Genome Institute (JGI-PGF)"/>
            <person name="Walter F."/>
            <person name="Albersmeier A."/>
            <person name="Kalinowski J."/>
            <person name="Ruckert C."/>
        </authorList>
    </citation>
    <scope>NUCLEOTIDE SEQUENCE</scope>
    <source>
        <strain evidence="2">CGMCC 1.12181</strain>
    </source>
</reference>
<dbReference type="AlphaFoldDB" id="A0A917CJJ0"/>
<organism evidence="2 3">
    <name type="scientific">Marinicella pacifica</name>
    <dbReference type="NCBI Taxonomy" id="1171543"/>
    <lineage>
        <taxon>Bacteria</taxon>
        <taxon>Pseudomonadati</taxon>
        <taxon>Pseudomonadota</taxon>
        <taxon>Gammaproteobacteria</taxon>
        <taxon>Lysobacterales</taxon>
        <taxon>Marinicellaceae</taxon>
        <taxon>Marinicella</taxon>
    </lineage>
</organism>
<name>A0A917CJJ0_9GAMM</name>
<comment type="caution">
    <text evidence="2">The sequence shown here is derived from an EMBL/GenBank/DDBJ whole genome shotgun (WGS) entry which is preliminary data.</text>
</comment>